<gene>
    <name evidence="3" type="ORF">BDY21DRAFT_377745</name>
</gene>
<dbReference type="PANTHER" id="PTHR31350:SF27">
    <property type="entry name" value="HEMIMETHYLATED DNA-BINDING DOMAIN-CONTAINING PROTEIN"/>
    <property type="match status" value="1"/>
</dbReference>
<organism evidence="3 4">
    <name type="scientific">Lineolata rhizophorae</name>
    <dbReference type="NCBI Taxonomy" id="578093"/>
    <lineage>
        <taxon>Eukaryota</taxon>
        <taxon>Fungi</taxon>
        <taxon>Dikarya</taxon>
        <taxon>Ascomycota</taxon>
        <taxon>Pezizomycotina</taxon>
        <taxon>Dothideomycetes</taxon>
        <taxon>Dothideomycetes incertae sedis</taxon>
        <taxon>Lineolatales</taxon>
        <taxon>Lineolataceae</taxon>
        <taxon>Lineolata</taxon>
    </lineage>
</organism>
<dbReference type="Pfam" id="PF08755">
    <property type="entry name" value="YccV-like"/>
    <property type="match status" value="1"/>
</dbReference>
<dbReference type="SMART" id="SM00256">
    <property type="entry name" value="FBOX"/>
    <property type="match status" value="1"/>
</dbReference>
<dbReference type="InterPro" id="IPR036047">
    <property type="entry name" value="F-box-like_dom_sf"/>
</dbReference>
<evidence type="ECO:0000313" key="3">
    <source>
        <dbReference type="EMBL" id="KAF2459319.1"/>
    </source>
</evidence>
<dbReference type="OrthoDB" id="28868at2759"/>
<dbReference type="InterPro" id="IPR032698">
    <property type="entry name" value="SirB1_N"/>
</dbReference>
<keyword evidence="4" id="KW-1185">Reference proteome</keyword>
<sequence>MATPTPTTETSGSKSRDAFAVLPDELVHHILAYLSSDALAIASELNRRFHRLTLSPLLWRAHCLSYRYWHPRHRLSDKLAAPAGEVDWCALFAERQRIDRRVRFALDGILAGQQRRILRMRTLLLEGYDAKDELLRQCNVGKDEPGGGCCGTDECDDVLARRYYADAMLQHINRKLAVEEWERLGMARRKREKEVTLEGALAAYEMFILGQRGMDFDEISRRLDVLAEEFSEEHMGPNGGASLSTREIALKLVWFMREEKGFQGVRDEKTYRALKNSFIGIALEDENHEALPLITVAVFCSVARRVGLNARPCGFPYHIYAIVDSPPGRRLDDTLIAGEEEQRIDIGEGQQETATTATADPCGTTSVDEVARMYLDPFRTTEETPLSSLTSFLSTIGVARNTYASFLGPATNREMVRRTARNVMSSVQELRHLRFAARMPGAPGTGVDASAWVNIFPDVDTAFYAALWATFLLGMRPGQLSSTEQQDSGNDDGEDVPVANPHGQGRTYLPYLSQQFQTHFPEDVTLIEQHAMPHFVGLPQYEKLRETVQAIMLSDAMARPRIGRSKSSERSKNVRYRVGDLFRHKRYGYVGVITGWDPTCDHDESWIQAMDVDSLQRGRQQSFYHVLVEDKSNRYVAEENIDLVRTPPPQALLQVAGRHFKRWDKARGVFVSNVRDEYPDD</sequence>
<dbReference type="PROSITE" id="PS50181">
    <property type="entry name" value="FBOX"/>
    <property type="match status" value="1"/>
</dbReference>
<dbReference type="Gene3D" id="1.20.1280.50">
    <property type="match status" value="1"/>
</dbReference>
<dbReference type="InterPro" id="IPR036623">
    <property type="entry name" value="Hemimethylated_DNA-bd_sf"/>
</dbReference>
<dbReference type="PANTHER" id="PTHR31350">
    <property type="entry name" value="SI:DKEY-261L7.2"/>
    <property type="match status" value="1"/>
</dbReference>
<dbReference type="Pfam" id="PF13369">
    <property type="entry name" value="Transglut_core2"/>
    <property type="match status" value="1"/>
</dbReference>
<dbReference type="NCBIfam" id="TIGR02097">
    <property type="entry name" value="yccV"/>
    <property type="match status" value="1"/>
</dbReference>
<evidence type="ECO:0000256" key="1">
    <source>
        <dbReference type="SAM" id="MobiDB-lite"/>
    </source>
</evidence>
<evidence type="ECO:0000259" key="2">
    <source>
        <dbReference type="PROSITE" id="PS50181"/>
    </source>
</evidence>
<dbReference type="AlphaFoldDB" id="A0A6A6P615"/>
<dbReference type="InterPro" id="IPR011722">
    <property type="entry name" value="Hemimethylated_DNA-bd_dom"/>
</dbReference>
<dbReference type="SUPFAM" id="SSF81383">
    <property type="entry name" value="F-box domain"/>
    <property type="match status" value="1"/>
</dbReference>
<dbReference type="EMBL" id="MU001675">
    <property type="protein sequence ID" value="KAF2459319.1"/>
    <property type="molecule type" value="Genomic_DNA"/>
</dbReference>
<proteinExistence type="predicted"/>
<evidence type="ECO:0000313" key="4">
    <source>
        <dbReference type="Proteomes" id="UP000799766"/>
    </source>
</evidence>
<dbReference type="GO" id="GO:0003677">
    <property type="term" value="F:DNA binding"/>
    <property type="evidence" value="ECO:0007669"/>
    <property type="project" value="InterPro"/>
</dbReference>
<feature type="domain" description="F-box" evidence="2">
    <location>
        <begin position="16"/>
        <end position="62"/>
    </location>
</feature>
<dbReference type="InterPro" id="IPR001810">
    <property type="entry name" value="F-box_dom"/>
</dbReference>
<dbReference type="SMART" id="SM00992">
    <property type="entry name" value="YccV-like"/>
    <property type="match status" value="1"/>
</dbReference>
<protein>
    <submittedName>
        <fullName evidence="3">F-box domain-containing protein</fullName>
    </submittedName>
</protein>
<accession>A0A6A6P615</accession>
<feature type="region of interest" description="Disordered" evidence="1">
    <location>
        <begin position="480"/>
        <end position="504"/>
    </location>
</feature>
<dbReference type="Gene3D" id="2.30.30.390">
    <property type="entry name" value="Hemimethylated DNA-binding domain"/>
    <property type="match status" value="1"/>
</dbReference>
<dbReference type="Pfam" id="PF12937">
    <property type="entry name" value="F-box-like"/>
    <property type="match status" value="1"/>
</dbReference>
<dbReference type="SUPFAM" id="SSF141255">
    <property type="entry name" value="YccV-like"/>
    <property type="match status" value="1"/>
</dbReference>
<name>A0A6A6P615_9PEZI</name>
<reference evidence="3" key="1">
    <citation type="journal article" date="2020" name="Stud. Mycol.">
        <title>101 Dothideomycetes genomes: a test case for predicting lifestyles and emergence of pathogens.</title>
        <authorList>
            <person name="Haridas S."/>
            <person name="Albert R."/>
            <person name="Binder M."/>
            <person name="Bloem J."/>
            <person name="Labutti K."/>
            <person name="Salamov A."/>
            <person name="Andreopoulos B."/>
            <person name="Baker S."/>
            <person name="Barry K."/>
            <person name="Bills G."/>
            <person name="Bluhm B."/>
            <person name="Cannon C."/>
            <person name="Castanera R."/>
            <person name="Culley D."/>
            <person name="Daum C."/>
            <person name="Ezra D."/>
            <person name="Gonzalez J."/>
            <person name="Henrissat B."/>
            <person name="Kuo A."/>
            <person name="Liang C."/>
            <person name="Lipzen A."/>
            <person name="Lutzoni F."/>
            <person name="Magnuson J."/>
            <person name="Mondo S."/>
            <person name="Nolan M."/>
            <person name="Ohm R."/>
            <person name="Pangilinan J."/>
            <person name="Park H.-J."/>
            <person name="Ramirez L."/>
            <person name="Alfaro M."/>
            <person name="Sun H."/>
            <person name="Tritt A."/>
            <person name="Yoshinaga Y."/>
            <person name="Zwiers L.-H."/>
            <person name="Turgeon B."/>
            <person name="Goodwin S."/>
            <person name="Spatafora J."/>
            <person name="Crous P."/>
            <person name="Grigoriev I."/>
        </authorList>
    </citation>
    <scope>NUCLEOTIDE SEQUENCE</scope>
    <source>
        <strain evidence="3">ATCC 16933</strain>
    </source>
</reference>
<dbReference type="Proteomes" id="UP000799766">
    <property type="component" value="Unassembled WGS sequence"/>
</dbReference>